<feature type="region of interest" description="Disordered" evidence="1">
    <location>
        <begin position="118"/>
        <end position="146"/>
    </location>
</feature>
<feature type="region of interest" description="Disordered" evidence="1">
    <location>
        <begin position="166"/>
        <end position="208"/>
    </location>
</feature>
<sequence>GFNTKPESNTSLGFSNSSFFFFFLERRLAEFEEGNVKVVLRIDLTDSIVPATRPVPMLRAKISEEEEEEEKIMRLPSQNSDHDSLVEANGNGGNNDNENNDQLIATTVIGLGHSRFSSSDNDDELLGLWSPQAQTEETRRRLKRDITTNNNGSLAFEHLSDTAKKAVSRKLQMRQQIKSSSSLLGQQQHQQQTSGSSPHKLSPVLLNKSNANGKSDSNLFKHRLHSQSSNSYANHANTTPEWMSALKRKVIENFSTTSSTVVRLPAEHNRHEPAQSQLDSSSPIYQVCRYSNFQSFYLFGSFLLYIFVHIHIYMYICICTNMYVGVNPKKKKTMRQHSSSSSFSRRSISHASSRSREESLMSMSDIEKYLGTDEHGNAKIVEELKLSQEQLQKLQGLFQKKKIVIFYNVFKNWLI</sequence>
<comment type="caution">
    <text evidence="3">The sequence shown here is derived from an EMBL/GenBank/DDBJ whole genome shotgun (WGS) entry which is preliminary data.</text>
</comment>
<feature type="compositionally biased region" description="Low complexity" evidence="1">
    <location>
        <begin position="175"/>
        <end position="197"/>
    </location>
</feature>
<gene>
    <name evidence="3" type="ORF">RFI_01293</name>
</gene>
<dbReference type="Proteomes" id="UP000023152">
    <property type="component" value="Unassembled WGS sequence"/>
</dbReference>
<evidence type="ECO:0000313" key="4">
    <source>
        <dbReference type="Proteomes" id="UP000023152"/>
    </source>
</evidence>
<dbReference type="AlphaFoldDB" id="X6PCE4"/>
<feature type="non-terminal residue" evidence="3">
    <location>
        <position position="1"/>
    </location>
</feature>
<keyword evidence="2" id="KW-1133">Transmembrane helix</keyword>
<keyword evidence="4" id="KW-1185">Reference proteome</keyword>
<feature type="compositionally biased region" description="Low complexity" evidence="1">
    <location>
        <begin position="338"/>
        <end position="352"/>
    </location>
</feature>
<protein>
    <submittedName>
        <fullName evidence="3">Uncharacterized protein</fullName>
    </submittedName>
</protein>
<proteinExistence type="predicted"/>
<keyword evidence="2" id="KW-0472">Membrane</keyword>
<reference evidence="3 4" key="1">
    <citation type="journal article" date="2013" name="Curr. Biol.">
        <title>The Genome of the Foraminiferan Reticulomyxa filosa.</title>
        <authorList>
            <person name="Glockner G."/>
            <person name="Hulsmann N."/>
            <person name="Schleicher M."/>
            <person name="Noegel A.A."/>
            <person name="Eichinger L."/>
            <person name="Gallinger C."/>
            <person name="Pawlowski J."/>
            <person name="Sierra R."/>
            <person name="Euteneuer U."/>
            <person name="Pillet L."/>
            <person name="Moustafa A."/>
            <person name="Platzer M."/>
            <person name="Groth M."/>
            <person name="Szafranski K."/>
            <person name="Schliwa M."/>
        </authorList>
    </citation>
    <scope>NUCLEOTIDE SEQUENCE [LARGE SCALE GENOMIC DNA]</scope>
</reference>
<keyword evidence="2" id="KW-0812">Transmembrane</keyword>
<feature type="region of interest" description="Disordered" evidence="1">
    <location>
        <begin position="63"/>
        <end position="82"/>
    </location>
</feature>
<feature type="region of interest" description="Disordered" evidence="1">
    <location>
        <begin position="334"/>
        <end position="360"/>
    </location>
</feature>
<name>X6PCE4_RETFI</name>
<feature type="transmembrane region" description="Helical" evidence="2">
    <location>
        <begin position="296"/>
        <end position="326"/>
    </location>
</feature>
<evidence type="ECO:0000313" key="3">
    <source>
        <dbReference type="EMBL" id="ETO35773.1"/>
    </source>
</evidence>
<evidence type="ECO:0000256" key="2">
    <source>
        <dbReference type="SAM" id="Phobius"/>
    </source>
</evidence>
<evidence type="ECO:0000256" key="1">
    <source>
        <dbReference type="SAM" id="MobiDB-lite"/>
    </source>
</evidence>
<organism evidence="3 4">
    <name type="scientific">Reticulomyxa filosa</name>
    <dbReference type="NCBI Taxonomy" id="46433"/>
    <lineage>
        <taxon>Eukaryota</taxon>
        <taxon>Sar</taxon>
        <taxon>Rhizaria</taxon>
        <taxon>Retaria</taxon>
        <taxon>Foraminifera</taxon>
        <taxon>Monothalamids</taxon>
        <taxon>Reticulomyxidae</taxon>
        <taxon>Reticulomyxa</taxon>
    </lineage>
</organism>
<dbReference type="EMBL" id="ASPP01001304">
    <property type="protein sequence ID" value="ETO35773.1"/>
    <property type="molecule type" value="Genomic_DNA"/>
</dbReference>
<accession>X6PCE4</accession>